<protein>
    <submittedName>
        <fullName evidence="2">Uncharacterized protein</fullName>
    </submittedName>
</protein>
<dbReference type="GO" id="GO:0030149">
    <property type="term" value="P:sphingolipid catabolic process"/>
    <property type="evidence" value="ECO:0007669"/>
    <property type="project" value="TreeGrafter"/>
</dbReference>
<dbReference type="SUPFAM" id="SSF48403">
    <property type="entry name" value="Ankyrin repeat"/>
    <property type="match status" value="1"/>
</dbReference>
<dbReference type="GO" id="GO:0005783">
    <property type="term" value="C:endoplasmic reticulum"/>
    <property type="evidence" value="ECO:0007669"/>
    <property type="project" value="TreeGrafter"/>
</dbReference>
<dbReference type="OrthoDB" id="63159at2759"/>
<name>A0A835SWF9_9CHLO</name>
<dbReference type="Proteomes" id="UP000613740">
    <property type="component" value="Unassembled WGS sequence"/>
</dbReference>
<evidence type="ECO:0000256" key="1">
    <source>
        <dbReference type="SAM" id="MobiDB-lite"/>
    </source>
</evidence>
<proteinExistence type="predicted"/>
<dbReference type="PANTHER" id="PTHR12393:SF6">
    <property type="entry name" value="SPHINGOMYELIN PHOSPHODIESTERASE 2"/>
    <property type="match status" value="1"/>
</dbReference>
<sequence length="889" mass="93375">MDAGSACVTGLQNSGTVADGAHSSAARGAQRHSGWRDLTPDLLARIASYAHPNDVAGCLKLLNREAYACLKTHTRLALAAPPLPWPRHDLPPAAQQPWPGDAFVRHWGRAEPWQAPNLRERRRLLCLAAGSGHAASLAAALAHCGCALDVHALEAAAAAGDVSACETLLSAGCEWGQSVFAAAAAAGQLPVCQAFWASGLRPLPIGNRICVVTQAACSGGHMHVLEWLEQVGFVRLLAPQPPAAAAVTASAAAAAQQPHAPMVPTAPIKAAMPPSGSSCTAAASGTFKVSNSRSSSRPTAPDASPVAHAFATTAAACHGHTALLHRLLDFGRGRYGVTGRPPARRRGPDGACGGDGSRRLLCGVAKEHRRRLLSAFASGGTAEEFAAAYDEYAAHEREDGSGAGLGLVERDSLSSLLLAICSSPRPDGSWTDKVDFLLARIREWLHGGADAGAAADEPVLASLAHRGQLLGAAHHSDPEEVERRVRFLVSRGLQPGPSALQAVAAAGSVGAAQFLLEQCGVVYERAVGDEAAICGRLGMLQWLWSRCLLVVDERLLECALDGLQQRNLLDAFDLHYGAVFDRHSSPPRCGTAGEAMQLLRWVTARLAGTVDACEGLGGGDGETGDGRAVPGPGPLPFRQHGGLWLRLLKEACVSGVSDIDLLEQLLERTGLLAPRPVAAAAAGAAVADEDEEEDVVDRAAIATRLANGMLAGGSEAAVHWAARRLRELRRGAAVPALTPGQLWKAALGGNLAAVRAACATGLAHMPDWLPECACEAAQPAGGHVAGAMRFFLEQPTCRGAKNWRRLWRRLRAEQAERFWVVHLTPAQMEWLRWRQKQQAEKRRQAASRVADRVLCGLGGALRRMCGRRGAGGGGDDEEEAGPEAAANRE</sequence>
<keyword evidence="3" id="KW-1185">Reference proteome</keyword>
<organism evidence="2 3">
    <name type="scientific">Chlamydomonas schloesseri</name>
    <dbReference type="NCBI Taxonomy" id="2026947"/>
    <lineage>
        <taxon>Eukaryota</taxon>
        <taxon>Viridiplantae</taxon>
        <taxon>Chlorophyta</taxon>
        <taxon>core chlorophytes</taxon>
        <taxon>Chlorophyceae</taxon>
        <taxon>CS clade</taxon>
        <taxon>Chlamydomonadales</taxon>
        <taxon>Chlamydomonadaceae</taxon>
        <taxon>Chlamydomonas</taxon>
    </lineage>
</organism>
<comment type="caution">
    <text evidence="2">The sequence shown here is derived from an EMBL/GenBank/DDBJ whole genome shotgun (WGS) entry which is preliminary data.</text>
</comment>
<dbReference type="GO" id="GO:0016020">
    <property type="term" value="C:membrane"/>
    <property type="evidence" value="ECO:0007669"/>
    <property type="project" value="TreeGrafter"/>
</dbReference>
<feature type="region of interest" description="Disordered" evidence="1">
    <location>
        <begin position="866"/>
        <end position="889"/>
    </location>
</feature>
<reference evidence="2" key="1">
    <citation type="journal article" date="2020" name="bioRxiv">
        <title>Comparative genomics of Chlamydomonas.</title>
        <authorList>
            <person name="Craig R.J."/>
            <person name="Hasan A.R."/>
            <person name="Ness R.W."/>
            <person name="Keightley P.D."/>
        </authorList>
    </citation>
    <scope>NUCLEOTIDE SEQUENCE</scope>
    <source>
        <strain evidence="2">CCAP 11/173</strain>
    </source>
</reference>
<dbReference type="GO" id="GO:0071944">
    <property type="term" value="C:cell periphery"/>
    <property type="evidence" value="ECO:0007669"/>
    <property type="project" value="TreeGrafter"/>
</dbReference>
<accession>A0A835SWF9</accession>
<dbReference type="AlphaFoldDB" id="A0A835SWF9"/>
<evidence type="ECO:0000313" key="2">
    <source>
        <dbReference type="EMBL" id="KAG2434363.1"/>
    </source>
</evidence>
<dbReference type="Gene3D" id="1.25.40.20">
    <property type="entry name" value="Ankyrin repeat-containing domain"/>
    <property type="match status" value="1"/>
</dbReference>
<gene>
    <name evidence="2" type="ORF">HYH02_012378</name>
</gene>
<dbReference type="GO" id="GO:0004620">
    <property type="term" value="F:phospholipase activity"/>
    <property type="evidence" value="ECO:0007669"/>
    <property type="project" value="TreeGrafter"/>
</dbReference>
<dbReference type="EMBL" id="JAEHOD010000058">
    <property type="protein sequence ID" value="KAG2434363.1"/>
    <property type="molecule type" value="Genomic_DNA"/>
</dbReference>
<dbReference type="GO" id="GO:0046513">
    <property type="term" value="P:ceramide biosynthetic process"/>
    <property type="evidence" value="ECO:0007669"/>
    <property type="project" value="TreeGrafter"/>
</dbReference>
<dbReference type="PANTHER" id="PTHR12393">
    <property type="entry name" value="SPHINGOMYELIN PHOSPHODIESTERASE RELATED"/>
    <property type="match status" value="1"/>
</dbReference>
<dbReference type="InterPro" id="IPR036770">
    <property type="entry name" value="Ankyrin_rpt-contain_sf"/>
</dbReference>
<evidence type="ECO:0000313" key="3">
    <source>
        <dbReference type="Proteomes" id="UP000613740"/>
    </source>
</evidence>